<comment type="caution">
    <text evidence="2">The sequence shown here is derived from an EMBL/GenBank/DDBJ whole genome shotgun (WGS) entry which is preliminary data.</text>
</comment>
<dbReference type="AlphaFoldDB" id="A0A3S0I9P9"/>
<dbReference type="RefSeq" id="WP_126410221.1">
    <property type="nucleotide sequence ID" value="NZ_RXNT01000017.1"/>
</dbReference>
<accession>A0A3S0I9P9</accession>
<gene>
    <name evidence="2" type="ORF">EKG37_18215</name>
</gene>
<keyword evidence="3" id="KW-1185">Reference proteome</keyword>
<feature type="domain" description="N-acetyltransferase" evidence="1">
    <location>
        <begin position="1"/>
        <end position="143"/>
    </location>
</feature>
<dbReference type="PANTHER" id="PTHR13355:SF15">
    <property type="entry name" value="GCN5-RELATED N-ACETYLTRANSFERASE 3, CHLOROPLASTIC"/>
    <property type="match status" value="1"/>
</dbReference>
<dbReference type="PROSITE" id="PS51186">
    <property type="entry name" value="GNAT"/>
    <property type="match status" value="1"/>
</dbReference>
<dbReference type="Proteomes" id="UP000271374">
    <property type="component" value="Unassembled WGS sequence"/>
</dbReference>
<dbReference type="InterPro" id="IPR000182">
    <property type="entry name" value="GNAT_dom"/>
</dbReference>
<dbReference type="CDD" id="cd04301">
    <property type="entry name" value="NAT_SF"/>
    <property type="match status" value="1"/>
</dbReference>
<dbReference type="Pfam" id="PF13673">
    <property type="entry name" value="Acetyltransf_10"/>
    <property type="match status" value="1"/>
</dbReference>
<proteinExistence type="predicted"/>
<keyword evidence="2" id="KW-0808">Transferase</keyword>
<dbReference type="SUPFAM" id="SSF55729">
    <property type="entry name" value="Acyl-CoA N-acyltransferases (Nat)"/>
    <property type="match status" value="1"/>
</dbReference>
<dbReference type="Gene3D" id="3.40.630.30">
    <property type="match status" value="1"/>
</dbReference>
<name>A0A3S0I9P9_9BACI</name>
<reference evidence="2 3" key="1">
    <citation type="submission" date="2018-12" db="EMBL/GenBank/DDBJ databases">
        <title>Bacillus yapensis draft genome sequence.</title>
        <authorList>
            <person name="Yu L."/>
            <person name="Xu X."/>
            <person name="Tang X."/>
        </authorList>
    </citation>
    <scope>NUCLEOTIDE SEQUENCE [LARGE SCALE GENOMIC DNA]</scope>
    <source>
        <strain evidence="2 3">XXST-01</strain>
    </source>
</reference>
<organism evidence="2 3">
    <name type="scientific">Bacillus yapensis</name>
    <dbReference type="NCBI Taxonomy" id="2492960"/>
    <lineage>
        <taxon>Bacteria</taxon>
        <taxon>Bacillati</taxon>
        <taxon>Bacillota</taxon>
        <taxon>Bacilli</taxon>
        <taxon>Bacillales</taxon>
        <taxon>Bacillaceae</taxon>
        <taxon>Bacillus</taxon>
    </lineage>
</organism>
<dbReference type="EMBL" id="RXNT01000017">
    <property type="protein sequence ID" value="RTR27827.1"/>
    <property type="molecule type" value="Genomic_DNA"/>
</dbReference>
<evidence type="ECO:0000313" key="2">
    <source>
        <dbReference type="EMBL" id="RTR27827.1"/>
    </source>
</evidence>
<dbReference type="InterPro" id="IPR039143">
    <property type="entry name" value="GNPNAT1-like"/>
</dbReference>
<evidence type="ECO:0000259" key="1">
    <source>
        <dbReference type="PROSITE" id="PS51186"/>
    </source>
</evidence>
<dbReference type="PANTHER" id="PTHR13355">
    <property type="entry name" value="GLUCOSAMINE 6-PHOSPHATE N-ACETYLTRANSFERASE"/>
    <property type="match status" value="1"/>
</dbReference>
<dbReference type="OrthoDB" id="2935121at2"/>
<dbReference type="InterPro" id="IPR016181">
    <property type="entry name" value="Acyl_CoA_acyltransferase"/>
</dbReference>
<evidence type="ECO:0000313" key="3">
    <source>
        <dbReference type="Proteomes" id="UP000271374"/>
    </source>
</evidence>
<sequence length="143" mass="16971">MEIRAAKVEDWNMIWELFFLMGKTDSQEKVKERFTAMTNSEQHYIPVAILEQKVVGYGWVQDYGFHLRAGKKISRLNDIFVLKEYRNMGVARNLFFSIKDWAKQNETTWLQWNSSPSAVQFYQRLGLNPLAEDDDCPFFEIEF</sequence>
<dbReference type="GO" id="GO:0008080">
    <property type="term" value="F:N-acetyltransferase activity"/>
    <property type="evidence" value="ECO:0007669"/>
    <property type="project" value="TreeGrafter"/>
</dbReference>
<protein>
    <submittedName>
        <fullName evidence="2">GNAT family N-acetyltransferase</fullName>
    </submittedName>
</protein>